<dbReference type="EMBL" id="JBHUFV010000046">
    <property type="protein sequence ID" value="MFD1935705.1"/>
    <property type="molecule type" value="Genomic_DNA"/>
</dbReference>
<protein>
    <recommendedName>
        <fullName evidence="2">argininosuccinate lyase</fullName>
        <ecNumber evidence="2">4.3.2.1</ecNumber>
    </recommendedName>
</protein>
<evidence type="ECO:0000313" key="6">
    <source>
        <dbReference type="EMBL" id="MFD1935705.1"/>
    </source>
</evidence>
<evidence type="ECO:0000256" key="1">
    <source>
        <dbReference type="ARBA" id="ARBA00004941"/>
    </source>
</evidence>
<keyword evidence="3" id="KW-0028">Amino-acid biosynthesis</keyword>
<dbReference type="InterPro" id="IPR000362">
    <property type="entry name" value="Fumarate_lyase_fam"/>
</dbReference>
<evidence type="ECO:0000256" key="4">
    <source>
        <dbReference type="ARBA" id="ARBA00023239"/>
    </source>
</evidence>
<accession>A0ABW4T179</accession>
<evidence type="ECO:0000256" key="2">
    <source>
        <dbReference type="ARBA" id="ARBA00012338"/>
    </source>
</evidence>
<keyword evidence="3" id="KW-0055">Arginine biosynthesis</keyword>
<evidence type="ECO:0000313" key="7">
    <source>
        <dbReference type="Proteomes" id="UP001597368"/>
    </source>
</evidence>
<dbReference type="RefSeq" id="WP_379575821.1">
    <property type="nucleotide sequence ID" value="NZ_JBHUFV010000046.1"/>
</dbReference>
<reference evidence="7" key="1">
    <citation type="journal article" date="2019" name="Int. J. Syst. Evol. Microbiol.">
        <title>The Global Catalogue of Microorganisms (GCM) 10K type strain sequencing project: providing services to taxonomists for standard genome sequencing and annotation.</title>
        <authorList>
            <consortium name="The Broad Institute Genomics Platform"/>
            <consortium name="The Broad Institute Genome Sequencing Center for Infectious Disease"/>
            <person name="Wu L."/>
            <person name="Ma J."/>
        </authorList>
    </citation>
    <scope>NUCLEOTIDE SEQUENCE [LARGE SCALE GENOMIC DNA]</scope>
    <source>
        <strain evidence="7">ICMP 6774ER</strain>
    </source>
</reference>
<dbReference type="PANTHER" id="PTHR43814:SF1">
    <property type="entry name" value="ARGININOSUCCINATE LYASE"/>
    <property type="match status" value="1"/>
</dbReference>
<organism evidence="6 7">
    <name type="scientific">Nonomuraea mangrovi</name>
    <dbReference type="NCBI Taxonomy" id="2316207"/>
    <lineage>
        <taxon>Bacteria</taxon>
        <taxon>Bacillati</taxon>
        <taxon>Actinomycetota</taxon>
        <taxon>Actinomycetes</taxon>
        <taxon>Streptosporangiales</taxon>
        <taxon>Streptosporangiaceae</taxon>
        <taxon>Nonomuraea</taxon>
    </lineage>
</organism>
<keyword evidence="7" id="KW-1185">Reference proteome</keyword>
<evidence type="ECO:0000259" key="5">
    <source>
        <dbReference type="Pfam" id="PF00206"/>
    </source>
</evidence>
<dbReference type="Proteomes" id="UP001597368">
    <property type="component" value="Unassembled WGS sequence"/>
</dbReference>
<sequence length="481" mass="51674">MTGGPADELVAAGYAWEAADAPWLHAALGLADLAHGVELADRDVLPARVRGPLLGALLDLAAMPAEAVGYDPRDGEPYTSRERHLTQRIGDDAGWLRAGRTRREAVRTAFRIRVRGQILDLVEDAAGLAACLADQAERHLGTLMPDYTYLQQAQPTTFGHYLLSFADPVLRDAMRLFAEFGHVNASPAGSGAANGSRILDDRDATARVLGFDHAITHTRDAMWQTDPFTHVMAAATSLLLTQDKLAEDLEIFASAEFGFVELAEGYGRPSVVMPQKRNPYSLTVVRGTAGVMLGRLTGLTAVIKTPSARSDNLIYLYGELPRSLDLAHRTTRLTTGVVRTLEADTARMRGALDTAFTQAADLAELLMWRFGADYRTAHRVVQHAVRQSGALDAAAIARAATEVVSACWSLDDEELRVRLTPEALVASRTGLGGAAPQAVMPMVEGVRDQAAELSQDAAARRAALHAAQDAIRARAACLAGR</sequence>
<dbReference type="Gene3D" id="1.10.40.30">
    <property type="entry name" value="Fumarase/aspartase (C-terminal domain)"/>
    <property type="match status" value="1"/>
</dbReference>
<comment type="caution">
    <text evidence="6">The sequence shown here is derived from an EMBL/GenBank/DDBJ whole genome shotgun (WGS) entry which is preliminary data.</text>
</comment>
<proteinExistence type="predicted"/>
<dbReference type="EC" id="4.3.2.1" evidence="2"/>
<dbReference type="InterPro" id="IPR009049">
    <property type="entry name" value="Argininosuccinate_lyase"/>
</dbReference>
<dbReference type="InterPro" id="IPR024083">
    <property type="entry name" value="Fumarase/histidase_N"/>
</dbReference>
<dbReference type="Gene3D" id="1.10.275.10">
    <property type="entry name" value="Fumarase/aspartase (N-terminal domain)"/>
    <property type="match status" value="1"/>
</dbReference>
<gene>
    <name evidence="6" type="ORF">ACFSKW_29965</name>
</gene>
<dbReference type="InterPro" id="IPR022761">
    <property type="entry name" value="Fumarate_lyase_N"/>
</dbReference>
<dbReference type="GO" id="GO:0016829">
    <property type="term" value="F:lyase activity"/>
    <property type="evidence" value="ECO:0007669"/>
    <property type="project" value="UniProtKB-KW"/>
</dbReference>
<name>A0ABW4T179_9ACTN</name>
<keyword evidence="4 6" id="KW-0456">Lyase</keyword>
<dbReference type="Pfam" id="PF00206">
    <property type="entry name" value="Lyase_1"/>
    <property type="match status" value="1"/>
</dbReference>
<comment type="pathway">
    <text evidence="1">Amino-acid biosynthesis; L-arginine biosynthesis; L-arginine from L-ornithine and carbamoyl phosphate: step 3/3.</text>
</comment>
<dbReference type="Gene3D" id="1.20.200.10">
    <property type="entry name" value="Fumarase/aspartase (Central domain)"/>
    <property type="match status" value="1"/>
</dbReference>
<dbReference type="InterPro" id="IPR008948">
    <property type="entry name" value="L-Aspartase-like"/>
</dbReference>
<dbReference type="PRINTS" id="PR00149">
    <property type="entry name" value="FUMRATELYASE"/>
</dbReference>
<evidence type="ECO:0000256" key="3">
    <source>
        <dbReference type="ARBA" id="ARBA00022571"/>
    </source>
</evidence>
<dbReference type="SUPFAM" id="SSF48557">
    <property type="entry name" value="L-aspartase-like"/>
    <property type="match status" value="1"/>
</dbReference>
<dbReference type="PRINTS" id="PR00145">
    <property type="entry name" value="ARGSUCLYASE"/>
</dbReference>
<feature type="domain" description="Fumarate lyase N-terminal" evidence="5">
    <location>
        <begin position="76"/>
        <end position="294"/>
    </location>
</feature>
<dbReference type="PANTHER" id="PTHR43814">
    <property type="entry name" value="ARGININOSUCCINATE LYASE"/>
    <property type="match status" value="1"/>
</dbReference>